<keyword evidence="2" id="KW-0678">Repressor</keyword>
<keyword evidence="9" id="KW-1185">Reference proteome</keyword>
<keyword evidence="4" id="KW-0804">Transcription</keyword>
<evidence type="ECO:0000256" key="4">
    <source>
        <dbReference type="ARBA" id="ARBA00023163"/>
    </source>
</evidence>
<dbReference type="Proteomes" id="UP000650833">
    <property type="component" value="Unassembled WGS sequence"/>
</dbReference>
<dbReference type="AlphaFoldDB" id="A0A8H7UXF9"/>
<feature type="compositionally biased region" description="Basic and acidic residues" evidence="7">
    <location>
        <begin position="1"/>
        <end position="16"/>
    </location>
</feature>
<feature type="coiled-coil region" evidence="6">
    <location>
        <begin position="136"/>
        <end position="170"/>
    </location>
</feature>
<sequence length="296" mass="35180">MYYNNKEDKPTKREGSPSRFTLPPISSTTHASTPLPPLPKKHEPTAFYPYQQQQQQSQRQQSHPQHEKPHKSTYSYSPYLESNDHIVMQQHEEYYYPVYNNTNNKPAWPEDIPPAIDHPKLKKKKDMNERMTGINREFIENREILYEEKLKQLQDELVAMEKGNHEMYDEHIADLEEKRRKMIHDARLMMIYQISSVDQEFNLNSKIVQKESLAERRELQNAMFTVIEEKRKKLKEDKDGEGELGLSTHHTRNKQRLLRKRGEILDGYLTQQQPLSSPIISQKRKQDHILLKTNYA</sequence>
<evidence type="ECO:0000256" key="3">
    <source>
        <dbReference type="ARBA" id="ARBA00023015"/>
    </source>
</evidence>
<accession>A0A8H7UXF9</accession>
<evidence type="ECO:0000256" key="1">
    <source>
        <dbReference type="ARBA" id="ARBA00004123"/>
    </source>
</evidence>
<comment type="subcellular location">
    <subcellularLocation>
        <location evidence="1">Nucleus</location>
    </subcellularLocation>
</comment>
<dbReference type="OrthoDB" id="70376at2759"/>
<reference evidence="8" key="1">
    <citation type="submission" date="2020-12" db="EMBL/GenBank/DDBJ databases">
        <title>Metabolic potential, ecology and presence of endohyphal bacteria is reflected in genomic diversity of Mucoromycotina.</title>
        <authorList>
            <person name="Muszewska A."/>
            <person name="Okrasinska A."/>
            <person name="Steczkiewicz K."/>
            <person name="Drgas O."/>
            <person name="Orlowska M."/>
            <person name="Perlinska-Lenart U."/>
            <person name="Aleksandrzak-Piekarczyk T."/>
            <person name="Szatraj K."/>
            <person name="Zielenkiewicz U."/>
            <person name="Pilsyk S."/>
            <person name="Malc E."/>
            <person name="Mieczkowski P."/>
            <person name="Kruszewska J.S."/>
            <person name="Biernat P."/>
            <person name="Pawlowska J."/>
        </authorList>
    </citation>
    <scope>NUCLEOTIDE SEQUENCE</scope>
    <source>
        <strain evidence="8">CBS 226.32</strain>
    </source>
</reference>
<dbReference type="GO" id="GO:0005654">
    <property type="term" value="C:nucleoplasm"/>
    <property type="evidence" value="ECO:0007669"/>
    <property type="project" value="UniProtKB-ARBA"/>
</dbReference>
<dbReference type="GO" id="GO:0010468">
    <property type="term" value="P:regulation of gene expression"/>
    <property type="evidence" value="ECO:0007669"/>
    <property type="project" value="UniProtKB-ARBA"/>
</dbReference>
<dbReference type="SMART" id="SM01401">
    <property type="entry name" value="Sds3"/>
    <property type="match status" value="1"/>
</dbReference>
<feature type="compositionally biased region" description="Low complexity" evidence="7">
    <location>
        <begin position="48"/>
        <end position="63"/>
    </location>
</feature>
<dbReference type="EMBL" id="JAEPRC010000513">
    <property type="protein sequence ID" value="KAG2195683.1"/>
    <property type="molecule type" value="Genomic_DNA"/>
</dbReference>
<gene>
    <name evidence="8" type="ORF">INT46_002020</name>
</gene>
<proteinExistence type="predicted"/>
<name>A0A8H7UXF9_9FUNG</name>
<organism evidence="8 9">
    <name type="scientific">Mucor plumbeus</name>
    <dbReference type="NCBI Taxonomy" id="97098"/>
    <lineage>
        <taxon>Eukaryota</taxon>
        <taxon>Fungi</taxon>
        <taxon>Fungi incertae sedis</taxon>
        <taxon>Mucoromycota</taxon>
        <taxon>Mucoromycotina</taxon>
        <taxon>Mucoromycetes</taxon>
        <taxon>Mucorales</taxon>
        <taxon>Mucorineae</taxon>
        <taxon>Mucoraceae</taxon>
        <taxon>Mucor</taxon>
    </lineage>
</organism>
<protein>
    <submittedName>
        <fullName evidence="8">Uncharacterized protein</fullName>
    </submittedName>
</protein>
<evidence type="ECO:0000256" key="6">
    <source>
        <dbReference type="SAM" id="Coils"/>
    </source>
</evidence>
<evidence type="ECO:0000256" key="2">
    <source>
        <dbReference type="ARBA" id="ARBA00022491"/>
    </source>
</evidence>
<dbReference type="InterPro" id="IPR013907">
    <property type="entry name" value="Sds3"/>
</dbReference>
<evidence type="ECO:0000313" key="9">
    <source>
        <dbReference type="Proteomes" id="UP000650833"/>
    </source>
</evidence>
<dbReference type="Pfam" id="PF08598">
    <property type="entry name" value="Sds3"/>
    <property type="match status" value="1"/>
</dbReference>
<keyword evidence="3" id="KW-0805">Transcription regulation</keyword>
<keyword evidence="6" id="KW-0175">Coiled coil</keyword>
<evidence type="ECO:0000256" key="5">
    <source>
        <dbReference type="ARBA" id="ARBA00023242"/>
    </source>
</evidence>
<keyword evidence="5" id="KW-0539">Nucleus</keyword>
<feature type="region of interest" description="Disordered" evidence="7">
    <location>
        <begin position="1"/>
        <end position="77"/>
    </location>
</feature>
<evidence type="ECO:0000313" key="8">
    <source>
        <dbReference type="EMBL" id="KAG2195683.1"/>
    </source>
</evidence>
<evidence type="ECO:0000256" key="7">
    <source>
        <dbReference type="SAM" id="MobiDB-lite"/>
    </source>
</evidence>
<comment type="caution">
    <text evidence="8">The sequence shown here is derived from an EMBL/GenBank/DDBJ whole genome shotgun (WGS) entry which is preliminary data.</text>
</comment>
<feature type="non-terminal residue" evidence="8">
    <location>
        <position position="1"/>
    </location>
</feature>